<comment type="caution">
    <text evidence="1">The sequence shown here is derived from an EMBL/GenBank/DDBJ whole genome shotgun (WGS) entry which is preliminary data.</text>
</comment>
<organism evidence="1 2">
    <name type="scientific">Rhizocola hellebori</name>
    <dbReference type="NCBI Taxonomy" id="1392758"/>
    <lineage>
        <taxon>Bacteria</taxon>
        <taxon>Bacillati</taxon>
        <taxon>Actinomycetota</taxon>
        <taxon>Actinomycetes</taxon>
        <taxon>Micromonosporales</taxon>
        <taxon>Micromonosporaceae</taxon>
        <taxon>Rhizocola</taxon>
    </lineage>
</organism>
<sequence>MAEEIIEVTISPKGKVEVHLRGIAGMGCVEETRELFALLGDDVESQELTPEAFAEVSQEQQNRLWS</sequence>
<gene>
    <name evidence="1" type="ORF">Rhe02_52190</name>
</gene>
<name>A0A8J3VI99_9ACTN</name>
<proteinExistence type="predicted"/>
<keyword evidence="2" id="KW-1185">Reference proteome</keyword>
<dbReference type="Pfam" id="PF11211">
    <property type="entry name" value="DUF2997"/>
    <property type="match status" value="1"/>
</dbReference>
<evidence type="ECO:0000313" key="1">
    <source>
        <dbReference type="EMBL" id="GIH07152.1"/>
    </source>
</evidence>
<evidence type="ECO:0000313" key="2">
    <source>
        <dbReference type="Proteomes" id="UP000612899"/>
    </source>
</evidence>
<protein>
    <recommendedName>
        <fullName evidence="3">DUF2997 domain-containing protein</fullName>
    </recommendedName>
</protein>
<evidence type="ECO:0008006" key="3">
    <source>
        <dbReference type="Google" id="ProtNLM"/>
    </source>
</evidence>
<reference evidence="1" key="1">
    <citation type="submission" date="2021-01" db="EMBL/GenBank/DDBJ databases">
        <title>Whole genome shotgun sequence of Rhizocola hellebori NBRC 109834.</title>
        <authorList>
            <person name="Komaki H."/>
            <person name="Tamura T."/>
        </authorList>
    </citation>
    <scope>NUCLEOTIDE SEQUENCE</scope>
    <source>
        <strain evidence="1">NBRC 109834</strain>
    </source>
</reference>
<dbReference type="AlphaFoldDB" id="A0A8J3VI99"/>
<dbReference type="InterPro" id="IPR021375">
    <property type="entry name" value="DUF2997"/>
</dbReference>
<dbReference type="RefSeq" id="WP_203910962.1">
    <property type="nucleotide sequence ID" value="NZ_BONY01000034.1"/>
</dbReference>
<dbReference type="Proteomes" id="UP000612899">
    <property type="component" value="Unassembled WGS sequence"/>
</dbReference>
<accession>A0A8J3VI99</accession>
<dbReference type="EMBL" id="BONY01000034">
    <property type="protein sequence ID" value="GIH07152.1"/>
    <property type="molecule type" value="Genomic_DNA"/>
</dbReference>